<dbReference type="EMBL" id="CP101114">
    <property type="protein sequence ID" value="UTO28283.1"/>
    <property type="molecule type" value="Genomic_DNA"/>
</dbReference>
<sequence>MRNFGSGLVYTINDSTPVYARACSFNDFTSHMGSLGLQEGIRGGLGGLAVGGITGGPAGMLPGAALGFTGGFVGGAGWGFIEKARECFF</sequence>
<dbReference type="RefSeq" id="WP_254770191.1">
    <property type="nucleotide sequence ID" value="NZ_CP101114.1"/>
</dbReference>
<reference evidence="1" key="1">
    <citation type="submission" date="2022-07" db="EMBL/GenBank/DDBJ databases">
        <title>First report of Bartonella spp. in marsupials in Brazil, with a description of Bartonella harrusi sp. nov. and new proposal for taxonomic reclassification of species of the genus Bartonella.</title>
        <authorList>
            <person name="Amaral R.B."/>
        </authorList>
    </citation>
    <scope>NUCLEOTIDE SEQUENCE</scope>
    <source>
        <strain evidence="1">117A</strain>
    </source>
</reference>
<keyword evidence="2" id="KW-1185">Reference proteome</keyword>
<evidence type="ECO:0000313" key="2">
    <source>
        <dbReference type="Proteomes" id="UP001059475"/>
    </source>
</evidence>
<dbReference type="Proteomes" id="UP001059475">
    <property type="component" value="Chromosome"/>
</dbReference>
<evidence type="ECO:0000313" key="1">
    <source>
        <dbReference type="EMBL" id="UTO28283.1"/>
    </source>
</evidence>
<protein>
    <submittedName>
        <fullName evidence="1">Uncharacterized protein</fullName>
    </submittedName>
</protein>
<name>A0ABY5EWK0_9HYPH</name>
<accession>A0ABY5EWK0</accession>
<organism evidence="1 2">
    <name type="scientific">Bartonella harrusi</name>
    <dbReference type="NCBI Taxonomy" id="2961895"/>
    <lineage>
        <taxon>Bacteria</taxon>
        <taxon>Pseudomonadati</taxon>
        <taxon>Pseudomonadota</taxon>
        <taxon>Alphaproteobacteria</taxon>
        <taxon>Hyphomicrobiales</taxon>
        <taxon>Bartonellaceae</taxon>
        <taxon>Bartonella</taxon>
    </lineage>
</organism>
<proteinExistence type="predicted"/>
<gene>
    <name evidence="1" type="ORF">NMK50_09125</name>
</gene>